<dbReference type="EMBL" id="CP155620">
    <property type="protein sequence ID" value="XBJ29006.1"/>
    <property type="molecule type" value="Genomic_DNA"/>
</dbReference>
<proteinExistence type="predicted"/>
<keyword evidence="1" id="KW-1133">Transmembrane helix</keyword>
<name>A0AAU7E698_9BACT</name>
<feature type="transmembrane region" description="Helical" evidence="1">
    <location>
        <begin position="58"/>
        <end position="78"/>
    </location>
</feature>
<gene>
    <name evidence="2" type="ORF">AAH949_07935</name>
</gene>
<sequence>MAPIKCIFVVLFLLKLSKITHIDLFKIVSLSFIASTLPEIFNIIYFFEFDFKLYSENILAFMFYADILFIIFFIVAVFKMKKDKMSF</sequence>
<reference evidence="2" key="1">
    <citation type="submission" date="2024-05" db="EMBL/GenBank/DDBJ databases">
        <title>Campylobacter coli isolated from environmental waters in Slovenia.</title>
        <authorList>
            <person name="Zautner A.E."/>
            <person name="Bunk B."/>
            <person name="Riedel T."/>
            <person name="Sproeer C."/>
        </authorList>
    </citation>
    <scope>NUCLEOTIDE SEQUENCE</scope>
    <source>
        <strain evidence="2">CCS1377</strain>
    </source>
</reference>
<evidence type="ECO:0000256" key="1">
    <source>
        <dbReference type="SAM" id="Phobius"/>
    </source>
</evidence>
<dbReference type="RefSeq" id="WP_348518435.1">
    <property type="nucleotide sequence ID" value="NZ_CP155620.1"/>
</dbReference>
<feature type="transmembrane region" description="Helical" evidence="1">
    <location>
        <begin position="24"/>
        <end position="46"/>
    </location>
</feature>
<accession>A0AAU7E698</accession>
<organism evidence="2">
    <name type="scientific">Campylobacter sp. CCS1377</name>
    <dbReference type="NCBI Taxonomy" id="3158229"/>
    <lineage>
        <taxon>Bacteria</taxon>
        <taxon>Pseudomonadati</taxon>
        <taxon>Campylobacterota</taxon>
        <taxon>Epsilonproteobacteria</taxon>
        <taxon>Campylobacterales</taxon>
        <taxon>Campylobacteraceae</taxon>
        <taxon>Campylobacter</taxon>
    </lineage>
</organism>
<protein>
    <submittedName>
        <fullName evidence="2">Uncharacterized protein</fullName>
    </submittedName>
</protein>
<evidence type="ECO:0000313" key="2">
    <source>
        <dbReference type="EMBL" id="XBJ29006.1"/>
    </source>
</evidence>
<keyword evidence="1" id="KW-0472">Membrane</keyword>
<dbReference type="AlphaFoldDB" id="A0AAU7E698"/>
<keyword evidence="1" id="KW-0812">Transmembrane</keyword>